<feature type="region of interest" description="Disordered" evidence="1">
    <location>
        <begin position="21"/>
        <end position="48"/>
    </location>
</feature>
<dbReference type="AlphaFoldDB" id="A0AAW0KYJ4"/>
<accession>A0AAW0KYJ4</accession>
<evidence type="ECO:0000256" key="1">
    <source>
        <dbReference type="SAM" id="MobiDB-lite"/>
    </source>
</evidence>
<reference evidence="2 3" key="1">
    <citation type="journal article" date="2018" name="Sci. Data">
        <title>The draft genome sequence of cork oak.</title>
        <authorList>
            <person name="Ramos A.M."/>
            <person name="Usie A."/>
            <person name="Barbosa P."/>
            <person name="Barros P.M."/>
            <person name="Capote T."/>
            <person name="Chaves I."/>
            <person name="Simoes F."/>
            <person name="Abreu I."/>
            <person name="Carrasquinho I."/>
            <person name="Faro C."/>
            <person name="Guimaraes J.B."/>
            <person name="Mendonca D."/>
            <person name="Nobrega F."/>
            <person name="Rodrigues L."/>
            <person name="Saibo N.J.M."/>
            <person name="Varela M.C."/>
            <person name="Egas C."/>
            <person name="Matos J."/>
            <person name="Miguel C.M."/>
            <person name="Oliveira M.M."/>
            <person name="Ricardo C.P."/>
            <person name="Goncalves S."/>
        </authorList>
    </citation>
    <scope>NUCLEOTIDE SEQUENCE [LARGE SCALE GENOMIC DNA]</scope>
    <source>
        <strain evidence="3">cv. HL8</strain>
    </source>
</reference>
<keyword evidence="3" id="KW-1185">Reference proteome</keyword>
<organism evidence="2 3">
    <name type="scientific">Quercus suber</name>
    <name type="common">Cork oak</name>
    <dbReference type="NCBI Taxonomy" id="58331"/>
    <lineage>
        <taxon>Eukaryota</taxon>
        <taxon>Viridiplantae</taxon>
        <taxon>Streptophyta</taxon>
        <taxon>Embryophyta</taxon>
        <taxon>Tracheophyta</taxon>
        <taxon>Spermatophyta</taxon>
        <taxon>Magnoliopsida</taxon>
        <taxon>eudicotyledons</taxon>
        <taxon>Gunneridae</taxon>
        <taxon>Pentapetalae</taxon>
        <taxon>rosids</taxon>
        <taxon>fabids</taxon>
        <taxon>Fagales</taxon>
        <taxon>Fagaceae</taxon>
        <taxon>Quercus</taxon>
    </lineage>
</organism>
<evidence type="ECO:0000313" key="2">
    <source>
        <dbReference type="EMBL" id="KAK7843743.1"/>
    </source>
</evidence>
<feature type="compositionally biased region" description="Basic and acidic residues" evidence="1">
    <location>
        <begin position="21"/>
        <end position="30"/>
    </location>
</feature>
<gene>
    <name evidence="2" type="ORF">CFP56_011992</name>
</gene>
<dbReference type="EMBL" id="PKMF04000197">
    <property type="protein sequence ID" value="KAK7843743.1"/>
    <property type="molecule type" value="Genomic_DNA"/>
</dbReference>
<proteinExistence type="predicted"/>
<dbReference type="Proteomes" id="UP000237347">
    <property type="component" value="Unassembled WGS sequence"/>
</dbReference>
<protein>
    <submittedName>
        <fullName evidence="2">Uncharacterized protein</fullName>
    </submittedName>
</protein>
<name>A0AAW0KYJ4_QUESU</name>
<evidence type="ECO:0000313" key="3">
    <source>
        <dbReference type="Proteomes" id="UP000237347"/>
    </source>
</evidence>
<comment type="caution">
    <text evidence="2">The sequence shown here is derived from an EMBL/GenBank/DDBJ whole genome shotgun (WGS) entry which is preliminary data.</text>
</comment>
<sequence length="101" mass="11282">MSCYIDGVIGRGTPKVRLAKLEGERRDTDSQSRSAPLATTEKRETEPQRNGNFIFIAFAHGNLTLTKKMQSIKCGLPMGAREGWVLDGRCSKEIYDFEGEN</sequence>